<name>A0A0T7G0P4_NEOGA</name>
<protein>
    <recommendedName>
        <fullName evidence="6">Hydantoin racemase</fullName>
    </recommendedName>
</protein>
<dbReference type="Proteomes" id="UP000046176">
    <property type="component" value="Unassembled WGS sequence"/>
</dbReference>
<evidence type="ECO:0000313" key="3">
    <source>
        <dbReference type="EMBL" id="CDZ54610.1"/>
    </source>
</evidence>
<evidence type="ECO:0000256" key="1">
    <source>
        <dbReference type="ARBA" id="ARBA00038414"/>
    </source>
</evidence>
<evidence type="ECO:0000313" key="2">
    <source>
        <dbReference type="EMBL" id="CDZ40813.1"/>
    </source>
</evidence>
<gene>
    <name evidence="2" type="ORF">NGAL_HAMBI1145_55770</name>
    <name evidence="3" type="ORF">NGAL_HAMBI1189_55960</name>
</gene>
<dbReference type="RefSeq" id="WP_052751878.1">
    <property type="nucleotide sequence ID" value="NZ_CCRH01000024.1"/>
</dbReference>
<evidence type="ECO:0008006" key="6">
    <source>
        <dbReference type="Google" id="ProtNLM"/>
    </source>
</evidence>
<reference evidence="4 5" key="1">
    <citation type="submission" date="2014-08" db="EMBL/GenBank/DDBJ databases">
        <authorList>
            <person name="Chen Y.-H."/>
        </authorList>
    </citation>
    <scope>NUCLEOTIDE SEQUENCE [LARGE SCALE GENOMIC DNA]</scope>
</reference>
<dbReference type="Proteomes" id="UP000039660">
    <property type="component" value="Unassembled WGS sequence"/>
</dbReference>
<dbReference type="EMBL" id="CCRH01000024">
    <property type="protein sequence ID" value="CDZ40813.1"/>
    <property type="molecule type" value="Genomic_DNA"/>
</dbReference>
<comment type="similarity">
    <text evidence="1">Belongs to the HyuE racemase family.</text>
</comment>
<evidence type="ECO:0000313" key="5">
    <source>
        <dbReference type="Proteomes" id="UP000046176"/>
    </source>
</evidence>
<sequence>MPKRLGLLELENRPIMFPGALSNPGTFDFPVHRMTVRGASVQNIVSGDMTVVDTYIAAAQSLEQQGATAIIANCGFAALLQAKVSEAVSIPVALSSLQLVPFVAKLTPSGRKVGILTYDASKMTERHFQAAGWNSQEMATAVAGIEGSETWRELAKPVPEIDPGMLIEDVVAAADALLQRNRDVAYLVFECAAFPIAADTVRQRTGLPVADYVSLAKMVVEMSVDKAVPHL</sequence>
<proteinExistence type="inferred from homology"/>
<evidence type="ECO:0000313" key="4">
    <source>
        <dbReference type="Proteomes" id="UP000039660"/>
    </source>
</evidence>
<dbReference type="Pfam" id="PF01177">
    <property type="entry name" value="Asp_Glu_race"/>
    <property type="match status" value="1"/>
</dbReference>
<dbReference type="AlphaFoldDB" id="A0A0T7G0P4"/>
<organism evidence="2 5">
    <name type="scientific">Neorhizobium galegae bv. officinalis</name>
    <dbReference type="NCBI Taxonomy" id="323656"/>
    <lineage>
        <taxon>Bacteria</taxon>
        <taxon>Pseudomonadati</taxon>
        <taxon>Pseudomonadota</taxon>
        <taxon>Alphaproteobacteria</taxon>
        <taxon>Hyphomicrobiales</taxon>
        <taxon>Rhizobiaceae</taxon>
        <taxon>Rhizobium/Agrobacterium group</taxon>
        <taxon>Neorhizobium</taxon>
    </lineage>
</organism>
<dbReference type="GO" id="GO:0047661">
    <property type="term" value="F:amino-acid racemase activity"/>
    <property type="evidence" value="ECO:0007669"/>
    <property type="project" value="InterPro"/>
</dbReference>
<dbReference type="InterPro" id="IPR053714">
    <property type="entry name" value="Iso_Racemase_Enz_sf"/>
</dbReference>
<dbReference type="InterPro" id="IPR015942">
    <property type="entry name" value="Asp/Glu/hydantoin_racemase"/>
</dbReference>
<accession>A0A0T7G0P4</accession>
<dbReference type="EMBL" id="CCRK01000023">
    <property type="protein sequence ID" value="CDZ54610.1"/>
    <property type="molecule type" value="Genomic_DNA"/>
</dbReference>
<dbReference type="Gene3D" id="3.40.50.12500">
    <property type="match status" value="1"/>
</dbReference>